<dbReference type="Proteomes" id="UP000694850">
    <property type="component" value="Unplaced"/>
</dbReference>
<organism evidence="8 9">
    <name type="scientific">Orycteropus afer afer</name>
    <dbReference type="NCBI Taxonomy" id="1230840"/>
    <lineage>
        <taxon>Eukaryota</taxon>
        <taxon>Metazoa</taxon>
        <taxon>Chordata</taxon>
        <taxon>Craniata</taxon>
        <taxon>Vertebrata</taxon>
        <taxon>Euteleostomi</taxon>
        <taxon>Mammalia</taxon>
        <taxon>Eutheria</taxon>
        <taxon>Afrotheria</taxon>
        <taxon>Tubulidentata</taxon>
        <taxon>Orycteropodidae</taxon>
        <taxon>Orycteropus</taxon>
    </lineage>
</organism>
<keyword evidence="3 7" id="KW-0812">Transmembrane</keyword>
<dbReference type="AlphaFoldDB" id="A0A8B7B7B5"/>
<dbReference type="OrthoDB" id="10071849at2759"/>
<feature type="compositionally biased region" description="Polar residues" evidence="6">
    <location>
        <begin position="1"/>
        <end position="14"/>
    </location>
</feature>
<evidence type="ECO:0000256" key="1">
    <source>
        <dbReference type="ARBA" id="ARBA00004141"/>
    </source>
</evidence>
<evidence type="ECO:0000256" key="4">
    <source>
        <dbReference type="ARBA" id="ARBA00022989"/>
    </source>
</evidence>
<dbReference type="GO" id="GO:0005794">
    <property type="term" value="C:Golgi apparatus"/>
    <property type="evidence" value="ECO:0007669"/>
    <property type="project" value="TreeGrafter"/>
</dbReference>
<evidence type="ECO:0000256" key="7">
    <source>
        <dbReference type="SAM" id="Phobius"/>
    </source>
</evidence>
<dbReference type="Pfam" id="PF04103">
    <property type="entry name" value="CD20"/>
    <property type="match status" value="1"/>
</dbReference>
<comment type="subcellular location">
    <subcellularLocation>
        <location evidence="1">Membrane</location>
        <topology evidence="1">Multi-pass membrane protein</topology>
    </subcellularLocation>
</comment>
<dbReference type="InterPro" id="IPR007237">
    <property type="entry name" value="CD20-like"/>
</dbReference>
<feature type="transmembrane region" description="Helical" evidence="7">
    <location>
        <begin position="46"/>
        <end position="72"/>
    </location>
</feature>
<keyword evidence="4 7" id="KW-1133">Transmembrane helix</keyword>
<evidence type="ECO:0000313" key="8">
    <source>
        <dbReference type="Proteomes" id="UP000694850"/>
    </source>
</evidence>
<feature type="transmembrane region" description="Helical" evidence="7">
    <location>
        <begin position="156"/>
        <end position="179"/>
    </location>
</feature>
<dbReference type="GO" id="GO:0005886">
    <property type="term" value="C:plasma membrane"/>
    <property type="evidence" value="ECO:0007669"/>
    <property type="project" value="TreeGrafter"/>
</dbReference>
<evidence type="ECO:0000256" key="2">
    <source>
        <dbReference type="ARBA" id="ARBA00009565"/>
    </source>
</evidence>
<evidence type="ECO:0000256" key="3">
    <source>
        <dbReference type="ARBA" id="ARBA00022692"/>
    </source>
</evidence>
<dbReference type="InterPro" id="IPR030417">
    <property type="entry name" value="MS4A"/>
</dbReference>
<protein>
    <submittedName>
        <fullName evidence="9">Membrane-spanning 4-domains subfamily A member 4A</fullName>
    </submittedName>
</protein>
<sequence>MTTPQGMQQTTSGPGPSILQMGQPASLQLYLWKGKPEKFLKGEPKALGVVQILIALINLSLGIIMMCVSYSLYGPNLISIYTGYSVWGSVMFIVSGSLSIAAANRTTKGLVRSSLGLNITSSVMAAAGIIICSISLSVYSFRHYHCSNSQMPENCAMVVFTLMGMEGIQLVVSVLEFCIAVSLSAFGCKVTCCDSGGVVFIMPPNPHAAETAPAASVIGDFMPPTQQ</sequence>
<dbReference type="GeneID" id="103210529"/>
<reference evidence="9" key="1">
    <citation type="submission" date="2025-08" db="UniProtKB">
        <authorList>
            <consortium name="RefSeq"/>
        </authorList>
    </citation>
    <scope>IDENTIFICATION</scope>
</reference>
<accession>A0A8B7B7B5</accession>
<dbReference type="CTD" id="51338"/>
<feature type="transmembrane region" description="Helical" evidence="7">
    <location>
        <begin position="115"/>
        <end position="136"/>
    </location>
</feature>
<dbReference type="PANTHER" id="PTHR23320">
    <property type="entry name" value="MEMBRANE-SPANNING 4-DOMAINS SUBFAMILY A MS4A -RELATED"/>
    <property type="match status" value="1"/>
</dbReference>
<evidence type="ECO:0000256" key="6">
    <source>
        <dbReference type="SAM" id="MobiDB-lite"/>
    </source>
</evidence>
<feature type="region of interest" description="Disordered" evidence="6">
    <location>
        <begin position="1"/>
        <end position="20"/>
    </location>
</feature>
<evidence type="ECO:0000256" key="5">
    <source>
        <dbReference type="ARBA" id="ARBA00023136"/>
    </source>
</evidence>
<dbReference type="PANTHER" id="PTHR23320:SF128">
    <property type="entry name" value="MEMBRANE-SPANNING 4-DOMAINS SUBFAMILY A MEMBER 4A"/>
    <property type="match status" value="1"/>
</dbReference>
<comment type="similarity">
    <text evidence="2">Belongs to the MS4A family.</text>
</comment>
<evidence type="ECO:0000313" key="9">
    <source>
        <dbReference type="RefSeq" id="XP_007954636.1"/>
    </source>
</evidence>
<feature type="transmembrane region" description="Helical" evidence="7">
    <location>
        <begin position="84"/>
        <end position="103"/>
    </location>
</feature>
<gene>
    <name evidence="9" type="primary">MS4A4A</name>
</gene>
<proteinExistence type="inferred from homology"/>
<dbReference type="RefSeq" id="XP_007954636.1">
    <property type="nucleotide sequence ID" value="XM_007956445.2"/>
</dbReference>
<keyword evidence="5 7" id="KW-0472">Membrane</keyword>
<keyword evidence="8" id="KW-1185">Reference proteome</keyword>
<name>A0A8B7B7B5_ORYAF</name>